<dbReference type="PANTHER" id="PTHR43133:SF8">
    <property type="entry name" value="RNA POLYMERASE SIGMA FACTOR HI_1459-RELATED"/>
    <property type="match status" value="1"/>
</dbReference>
<dbReference type="InterPro" id="IPR007627">
    <property type="entry name" value="RNA_pol_sigma70_r2"/>
</dbReference>
<evidence type="ECO:0000256" key="2">
    <source>
        <dbReference type="ARBA" id="ARBA00023015"/>
    </source>
</evidence>
<gene>
    <name evidence="8" type="ORF">MIPYR_30343</name>
</gene>
<keyword evidence="4" id="KW-0238">DNA-binding</keyword>
<evidence type="ECO:0000259" key="7">
    <source>
        <dbReference type="Pfam" id="PF08281"/>
    </source>
</evidence>
<dbReference type="EMBL" id="FLQR01000007">
    <property type="protein sequence ID" value="SBS72996.1"/>
    <property type="molecule type" value="Genomic_DNA"/>
</dbReference>
<dbReference type="SUPFAM" id="SSF88659">
    <property type="entry name" value="Sigma3 and sigma4 domains of RNA polymerase sigma factors"/>
    <property type="match status" value="1"/>
</dbReference>
<evidence type="ECO:0000313" key="8">
    <source>
        <dbReference type="EMBL" id="SBS72996.1"/>
    </source>
</evidence>
<reference evidence="8" key="1">
    <citation type="submission" date="2016-03" db="EMBL/GenBank/DDBJ databases">
        <authorList>
            <person name="Ploux O."/>
        </authorList>
    </citation>
    <scope>NUCLEOTIDE SEQUENCE</scope>
    <source>
        <strain evidence="8">UC1</strain>
    </source>
</reference>
<dbReference type="InterPro" id="IPR013324">
    <property type="entry name" value="RNA_pol_sigma_r3/r4-like"/>
</dbReference>
<evidence type="ECO:0000256" key="1">
    <source>
        <dbReference type="ARBA" id="ARBA00010641"/>
    </source>
</evidence>
<keyword evidence="5" id="KW-0804">Transcription</keyword>
<name>A0A1Y5P2P8_9MICO</name>
<feature type="domain" description="RNA polymerase sigma factor 70 region 4 type 2" evidence="7">
    <location>
        <begin position="179"/>
        <end position="229"/>
    </location>
</feature>
<dbReference type="SUPFAM" id="SSF88946">
    <property type="entry name" value="Sigma2 domain of RNA polymerase sigma factors"/>
    <property type="match status" value="1"/>
</dbReference>
<dbReference type="GO" id="GO:0016987">
    <property type="term" value="F:sigma factor activity"/>
    <property type="evidence" value="ECO:0007669"/>
    <property type="project" value="UniProtKB-KW"/>
</dbReference>
<dbReference type="InterPro" id="IPR013249">
    <property type="entry name" value="RNA_pol_sigma70_r4_t2"/>
</dbReference>
<dbReference type="Pfam" id="PF04542">
    <property type="entry name" value="Sigma70_r2"/>
    <property type="match status" value="1"/>
</dbReference>
<comment type="similarity">
    <text evidence="1">Belongs to the sigma-70 factor family. ECF subfamily.</text>
</comment>
<dbReference type="GO" id="GO:0006352">
    <property type="term" value="P:DNA-templated transcription initiation"/>
    <property type="evidence" value="ECO:0007669"/>
    <property type="project" value="InterPro"/>
</dbReference>
<proteinExistence type="inferred from homology"/>
<dbReference type="InterPro" id="IPR036388">
    <property type="entry name" value="WH-like_DNA-bd_sf"/>
</dbReference>
<organism evidence="8">
    <name type="scientific">uncultured Microbacterium sp</name>
    <dbReference type="NCBI Taxonomy" id="191216"/>
    <lineage>
        <taxon>Bacteria</taxon>
        <taxon>Bacillati</taxon>
        <taxon>Actinomycetota</taxon>
        <taxon>Actinomycetes</taxon>
        <taxon>Micrococcales</taxon>
        <taxon>Microbacteriaceae</taxon>
        <taxon>Microbacterium</taxon>
        <taxon>environmental samples</taxon>
    </lineage>
</organism>
<dbReference type="Pfam" id="PF08281">
    <property type="entry name" value="Sigma70_r4_2"/>
    <property type="match status" value="1"/>
</dbReference>
<evidence type="ECO:0000256" key="3">
    <source>
        <dbReference type="ARBA" id="ARBA00023082"/>
    </source>
</evidence>
<dbReference type="PANTHER" id="PTHR43133">
    <property type="entry name" value="RNA POLYMERASE ECF-TYPE SIGMA FACTO"/>
    <property type="match status" value="1"/>
</dbReference>
<dbReference type="AlphaFoldDB" id="A0A1Y5P2P8"/>
<dbReference type="GO" id="GO:0003677">
    <property type="term" value="F:DNA binding"/>
    <property type="evidence" value="ECO:0007669"/>
    <property type="project" value="UniProtKB-KW"/>
</dbReference>
<feature type="domain" description="RNA polymerase sigma-70 region 2" evidence="6">
    <location>
        <begin position="82"/>
        <end position="149"/>
    </location>
</feature>
<dbReference type="NCBIfam" id="TIGR02937">
    <property type="entry name" value="sigma70-ECF"/>
    <property type="match status" value="1"/>
</dbReference>
<accession>A0A1Y5P2P8</accession>
<evidence type="ECO:0000259" key="6">
    <source>
        <dbReference type="Pfam" id="PF04542"/>
    </source>
</evidence>
<keyword evidence="2" id="KW-0805">Transcription regulation</keyword>
<dbReference type="InterPro" id="IPR039425">
    <property type="entry name" value="RNA_pol_sigma-70-like"/>
</dbReference>
<dbReference type="Gene3D" id="1.10.10.10">
    <property type="entry name" value="Winged helix-like DNA-binding domain superfamily/Winged helix DNA-binding domain"/>
    <property type="match status" value="1"/>
</dbReference>
<dbReference type="Gene3D" id="1.10.1740.10">
    <property type="match status" value="1"/>
</dbReference>
<dbReference type="InterPro" id="IPR013325">
    <property type="entry name" value="RNA_pol_sigma_r2"/>
</dbReference>
<dbReference type="InterPro" id="IPR014284">
    <property type="entry name" value="RNA_pol_sigma-70_dom"/>
</dbReference>
<protein>
    <submittedName>
        <fullName evidence="8">RNA polymerase, sigma-24 subunit, ECF subfamily (Modular protein)</fullName>
    </submittedName>
</protein>
<evidence type="ECO:0000256" key="5">
    <source>
        <dbReference type="ARBA" id="ARBA00023163"/>
    </source>
</evidence>
<keyword evidence="3" id="KW-0731">Sigma factor</keyword>
<evidence type="ECO:0000256" key="4">
    <source>
        <dbReference type="ARBA" id="ARBA00023125"/>
    </source>
</evidence>
<sequence>MTWRGSSAGEFCAIDSLPRRSDRFGSRTNPGGRTAEELSVNRLGLLSRMSDGRTIGSVKDDTDEQVWRAVQRGDDDAFACIWDRHYARVLRHLRRLSRDAPDAEDLAAMTFLEAWRKRHKVRFVDASLLPWLLVTATNLHRNAARARARYAKVLIRVPPPSSPREPTEHFERAQLDPGLRHALSTLNAQDLTLLLLVALEGLPVNEAASVVGLRESAARKRLSRLRARMQADGDVRNIVEGARS</sequence>